<dbReference type="Proteomes" id="UP000198341">
    <property type="component" value="Chromosome 11"/>
</dbReference>
<dbReference type="FunFam" id="3.40.30.10:FF:000245">
    <property type="entry name" value="Thioredoxin"/>
    <property type="match status" value="1"/>
</dbReference>
<gene>
    <name evidence="3" type="ordered locus">Bathy11g01230</name>
</gene>
<evidence type="ECO:0000313" key="3">
    <source>
        <dbReference type="EMBL" id="CCO18752.1"/>
    </source>
</evidence>
<dbReference type="Pfam" id="PF00085">
    <property type="entry name" value="Thioredoxin"/>
    <property type="match status" value="1"/>
</dbReference>
<evidence type="ECO:0000313" key="4">
    <source>
        <dbReference type="Proteomes" id="UP000198341"/>
    </source>
</evidence>
<dbReference type="InterPro" id="IPR013766">
    <property type="entry name" value="Thioredoxin_domain"/>
</dbReference>
<sequence length="135" mass="14797">MVKHVESADEFLALKKASKPCDPFALSPLTNASLSFQQHFEHFDLIFPDKLLVDFTATWCGPCKAIGPYFEELAAKFPDVTFVKVDVDELDDVAASCGISAMPTFQLYSNGVMVKEMCGADKAKLEALANEANEL</sequence>
<reference evidence="3 4" key="1">
    <citation type="submission" date="2011-10" db="EMBL/GenBank/DDBJ databases">
        <authorList>
            <person name="Genoscope - CEA"/>
        </authorList>
    </citation>
    <scope>NUCLEOTIDE SEQUENCE [LARGE SCALE GENOMIC DNA]</scope>
    <source>
        <strain evidence="3 4">RCC 1105</strain>
    </source>
</reference>
<keyword evidence="4" id="KW-1185">Reference proteome</keyword>
<dbReference type="PRINTS" id="PR00421">
    <property type="entry name" value="THIOREDOXIN"/>
</dbReference>
<dbReference type="InterPro" id="IPR017937">
    <property type="entry name" value="Thioredoxin_CS"/>
</dbReference>
<evidence type="ECO:0000259" key="2">
    <source>
        <dbReference type="PROSITE" id="PS51352"/>
    </source>
</evidence>
<dbReference type="AlphaFoldDB" id="K8EKI4"/>
<protein>
    <submittedName>
        <fullName evidence="3">Thioredoxin</fullName>
    </submittedName>
</protein>
<dbReference type="SUPFAM" id="SSF52833">
    <property type="entry name" value="Thioredoxin-like"/>
    <property type="match status" value="1"/>
</dbReference>
<dbReference type="EMBL" id="FO082268">
    <property type="protein sequence ID" value="CCO18752.1"/>
    <property type="molecule type" value="Genomic_DNA"/>
</dbReference>
<dbReference type="RefSeq" id="XP_007510407.1">
    <property type="nucleotide sequence ID" value="XM_007510345.1"/>
</dbReference>
<dbReference type="PROSITE" id="PS00194">
    <property type="entry name" value="THIOREDOXIN_1"/>
    <property type="match status" value="1"/>
</dbReference>
<dbReference type="Gene3D" id="3.40.30.10">
    <property type="entry name" value="Glutaredoxin"/>
    <property type="match status" value="1"/>
</dbReference>
<dbReference type="STRING" id="41875.K8EKI4"/>
<dbReference type="eggNOG" id="KOG0907">
    <property type="taxonomic scope" value="Eukaryota"/>
</dbReference>
<dbReference type="PROSITE" id="PS51352">
    <property type="entry name" value="THIOREDOXIN_2"/>
    <property type="match status" value="1"/>
</dbReference>
<evidence type="ECO:0000256" key="1">
    <source>
        <dbReference type="ARBA" id="ARBA00023157"/>
    </source>
</evidence>
<keyword evidence="1" id="KW-1015">Disulfide bond</keyword>
<dbReference type="KEGG" id="bpg:Bathy11g01230"/>
<dbReference type="PANTHER" id="PTHR46115">
    <property type="entry name" value="THIOREDOXIN-LIKE PROTEIN 1"/>
    <property type="match status" value="1"/>
</dbReference>
<name>K8EKI4_9CHLO</name>
<dbReference type="OrthoDB" id="2121326at2759"/>
<accession>K8EKI4</accession>
<dbReference type="GeneID" id="19012803"/>
<organism evidence="3 4">
    <name type="scientific">Bathycoccus prasinos</name>
    <dbReference type="NCBI Taxonomy" id="41875"/>
    <lineage>
        <taxon>Eukaryota</taxon>
        <taxon>Viridiplantae</taxon>
        <taxon>Chlorophyta</taxon>
        <taxon>Mamiellophyceae</taxon>
        <taxon>Mamiellales</taxon>
        <taxon>Bathycoccaceae</taxon>
        <taxon>Bathycoccus</taxon>
    </lineage>
</organism>
<feature type="domain" description="Thioredoxin" evidence="2">
    <location>
        <begin position="15"/>
        <end position="135"/>
    </location>
</feature>
<proteinExistence type="predicted"/>
<dbReference type="InterPro" id="IPR036249">
    <property type="entry name" value="Thioredoxin-like_sf"/>
</dbReference>
<dbReference type="CDD" id="cd02947">
    <property type="entry name" value="TRX_family"/>
    <property type="match status" value="1"/>
</dbReference>